<comment type="caution">
    <text evidence="2">The sequence shown here is derived from an EMBL/GenBank/DDBJ whole genome shotgun (WGS) entry which is preliminary data.</text>
</comment>
<protein>
    <submittedName>
        <fullName evidence="2">CDP-diacylglycerol--glycerol-3-phosphate 3-phosphatidyltransferase</fullName>
    </submittedName>
</protein>
<keyword evidence="2" id="KW-0808">Transferase</keyword>
<evidence type="ECO:0000313" key="2">
    <source>
        <dbReference type="EMBL" id="PRY30124.1"/>
    </source>
</evidence>
<reference evidence="2 3" key="1">
    <citation type="submission" date="2018-03" db="EMBL/GenBank/DDBJ databases">
        <title>Genomic Encyclopedia of Archaeal and Bacterial Type Strains, Phase II (KMG-II): from individual species to whole genera.</title>
        <authorList>
            <person name="Goeker M."/>
        </authorList>
    </citation>
    <scope>NUCLEOTIDE SEQUENCE [LARGE SCALE GENOMIC DNA]</scope>
    <source>
        <strain evidence="2 3">DSM 45348</strain>
    </source>
</reference>
<keyword evidence="3" id="KW-1185">Reference proteome</keyword>
<feature type="transmembrane region" description="Helical" evidence="1">
    <location>
        <begin position="163"/>
        <end position="183"/>
    </location>
</feature>
<accession>A0A2T0S9L5</accession>
<dbReference type="Gene3D" id="1.20.120.1760">
    <property type="match status" value="1"/>
</dbReference>
<dbReference type="InterPro" id="IPR043130">
    <property type="entry name" value="CDP-OH_PTrfase_TM_dom"/>
</dbReference>
<dbReference type="RefSeq" id="WP_106126781.1">
    <property type="nucleotide sequence ID" value="NZ_PVZG01000005.1"/>
</dbReference>
<organism evidence="2 3">
    <name type="scientific">Pseudosporangium ferrugineum</name>
    <dbReference type="NCBI Taxonomy" id="439699"/>
    <lineage>
        <taxon>Bacteria</taxon>
        <taxon>Bacillati</taxon>
        <taxon>Actinomycetota</taxon>
        <taxon>Actinomycetes</taxon>
        <taxon>Micromonosporales</taxon>
        <taxon>Micromonosporaceae</taxon>
        <taxon>Pseudosporangium</taxon>
    </lineage>
</organism>
<name>A0A2T0S9L5_9ACTN</name>
<dbReference type="EMBL" id="PVZG01000005">
    <property type="protein sequence ID" value="PRY30124.1"/>
    <property type="molecule type" value="Genomic_DNA"/>
</dbReference>
<dbReference type="Proteomes" id="UP000239209">
    <property type="component" value="Unassembled WGS sequence"/>
</dbReference>
<dbReference type="Pfam" id="PF01066">
    <property type="entry name" value="CDP-OH_P_transf"/>
    <property type="match status" value="1"/>
</dbReference>
<keyword evidence="1" id="KW-1133">Transmembrane helix</keyword>
<gene>
    <name evidence="2" type="ORF">CLV70_105294</name>
</gene>
<dbReference type="InterPro" id="IPR000462">
    <property type="entry name" value="CDP-OH_P_trans"/>
</dbReference>
<evidence type="ECO:0000256" key="1">
    <source>
        <dbReference type="SAM" id="Phobius"/>
    </source>
</evidence>
<evidence type="ECO:0000313" key="3">
    <source>
        <dbReference type="Proteomes" id="UP000239209"/>
    </source>
</evidence>
<sequence length="216" mass="22468">MTWEQYAAAWSALHGGFDPRTASPVVRGWVRLAYRGGSLLGRWRVGPTTVTVAGLLLCAGVPFVPLLAGAVLVLLASFADALDGAVAVVTGRTTRLGFVYDSVADRLGELAWLAAFWVAGVPGWLVVAALAVSWLHEYVRARAAAAGMDGLGVVTVGERPTRVSVAVSGLVAGGVAGLVHPGWDRTVVLVAVLVWILLGLIGLAQLLAAVRRTLVD</sequence>
<keyword evidence="1" id="KW-0472">Membrane</keyword>
<dbReference type="OrthoDB" id="5195266at2"/>
<dbReference type="GO" id="GO:0016780">
    <property type="term" value="F:phosphotransferase activity, for other substituted phosphate groups"/>
    <property type="evidence" value="ECO:0007669"/>
    <property type="project" value="InterPro"/>
</dbReference>
<dbReference type="GO" id="GO:0016020">
    <property type="term" value="C:membrane"/>
    <property type="evidence" value="ECO:0007669"/>
    <property type="project" value="InterPro"/>
</dbReference>
<feature type="transmembrane region" description="Helical" evidence="1">
    <location>
        <begin position="52"/>
        <end position="79"/>
    </location>
</feature>
<proteinExistence type="predicted"/>
<keyword evidence="1" id="KW-0812">Transmembrane</keyword>
<feature type="transmembrane region" description="Helical" evidence="1">
    <location>
        <begin position="110"/>
        <end position="132"/>
    </location>
</feature>
<dbReference type="GO" id="GO:0008654">
    <property type="term" value="P:phospholipid biosynthetic process"/>
    <property type="evidence" value="ECO:0007669"/>
    <property type="project" value="InterPro"/>
</dbReference>
<dbReference type="AlphaFoldDB" id="A0A2T0S9L5"/>
<feature type="transmembrane region" description="Helical" evidence="1">
    <location>
        <begin position="189"/>
        <end position="210"/>
    </location>
</feature>